<dbReference type="EMBL" id="JAPFRF010000018">
    <property type="protein sequence ID" value="KAJ7308084.1"/>
    <property type="molecule type" value="Genomic_DNA"/>
</dbReference>
<keyword evidence="3" id="KW-1185">Reference proteome</keyword>
<dbReference type="OrthoDB" id="10023951at2759"/>
<gene>
    <name evidence="2" type="ORF">JRQ81_008590</name>
</gene>
<protein>
    <submittedName>
        <fullName evidence="2">Uncharacterized protein</fullName>
    </submittedName>
</protein>
<evidence type="ECO:0000313" key="2">
    <source>
        <dbReference type="EMBL" id="KAJ7308084.1"/>
    </source>
</evidence>
<organism evidence="2 3">
    <name type="scientific">Phrynocephalus forsythii</name>
    <dbReference type="NCBI Taxonomy" id="171643"/>
    <lineage>
        <taxon>Eukaryota</taxon>
        <taxon>Metazoa</taxon>
        <taxon>Chordata</taxon>
        <taxon>Craniata</taxon>
        <taxon>Vertebrata</taxon>
        <taxon>Euteleostomi</taxon>
        <taxon>Lepidosauria</taxon>
        <taxon>Squamata</taxon>
        <taxon>Bifurcata</taxon>
        <taxon>Unidentata</taxon>
        <taxon>Episquamata</taxon>
        <taxon>Toxicofera</taxon>
        <taxon>Iguania</taxon>
        <taxon>Acrodonta</taxon>
        <taxon>Agamidae</taxon>
        <taxon>Agaminae</taxon>
        <taxon>Phrynocephalus</taxon>
    </lineage>
</organism>
<evidence type="ECO:0000313" key="3">
    <source>
        <dbReference type="Proteomes" id="UP001142489"/>
    </source>
</evidence>
<evidence type="ECO:0000256" key="1">
    <source>
        <dbReference type="SAM" id="MobiDB-lite"/>
    </source>
</evidence>
<proteinExistence type="predicted"/>
<comment type="caution">
    <text evidence="2">The sequence shown here is derived from an EMBL/GenBank/DDBJ whole genome shotgun (WGS) entry which is preliminary data.</text>
</comment>
<dbReference type="Proteomes" id="UP001142489">
    <property type="component" value="Unassembled WGS sequence"/>
</dbReference>
<accession>A0A9Q0XCB5</accession>
<feature type="region of interest" description="Disordered" evidence="1">
    <location>
        <begin position="33"/>
        <end position="78"/>
    </location>
</feature>
<dbReference type="AlphaFoldDB" id="A0A9Q0XCB5"/>
<sequence length="159" mass="17803">MASHFINRYKKDLSTQALKTKLVRQKSLLQKESRHKEFNRGRQFGPVDVNTQASRDGELSRLDDTGEGHSTNSSAKPRLRIPVLNRAKETATKASCTRAANYISKGVSQAAQLKQVYVDKPLLREKKGLLVDFSNDIPCENRDTDSQVGALAVRFIESD</sequence>
<reference evidence="2" key="1">
    <citation type="journal article" date="2023" name="DNA Res.">
        <title>Chromosome-level genome assembly of Phrynocephalus forsythii using third-generation DNA sequencing and Hi-C analysis.</title>
        <authorList>
            <person name="Qi Y."/>
            <person name="Zhao W."/>
            <person name="Zhao Y."/>
            <person name="Niu C."/>
            <person name="Cao S."/>
            <person name="Zhang Y."/>
        </authorList>
    </citation>
    <scope>NUCLEOTIDE SEQUENCE</scope>
    <source>
        <tissue evidence="2">Muscle</tissue>
    </source>
</reference>
<name>A0A9Q0XCB5_9SAUR</name>
<feature type="compositionally biased region" description="Basic and acidic residues" evidence="1">
    <location>
        <begin position="55"/>
        <end position="67"/>
    </location>
</feature>